<keyword evidence="2" id="KW-1185">Reference proteome</keyword>
<name>A0A087SZZ8_STEMI</name>
<protein>
    <submittedName>
        <fullName evidence="1">Uncharacterized protein</fullName>
    </submittedName>
</protein>
<dbReference type="EMBL" id="KK112746">
    <property type="protein sequence ID" value="KFM58437.1"/>
    <property type="molecule type" value="Genomic_DNA"/>
</dbReference>
<sequence length="38" mass="4337">MILSVGNQLRRWNKWTTNPHLAYLSHRAGISLFADATP</sequence>
<evidence type="ECO:0000313" key="2">
    <source>
        <dbReference type="Proteomes" id="UP000054359"/>
    </source>
</evidence>
<proteinExistence type="predicted"/>
<accession>A0A087SZZ8</accession>
<organism evidence="1 2">
    <name type="scientific">Stegodyphus mimosarum</name>
    <name type="common">African social velvet spider</name>
    <dbReference type="NCBI Taxonomy" id="407821"/>
    <lineage>
        <taxon>Eukaryota</taxon>
        <taxon>Metazoa</taxon>
        <taxon>Ecdysozoa</taxon>
        <taxon>Arthropoda</taxon>
        <taxon>Chelicerata</taxon>
        <taxon>Arachnida</taxon>
        <taxon>Araneae</taxon>
        <taxon>Araneomorphae</taxon>
        <taxon>Entelegynae</taxon>
        <taxon>Eresoidea</taxon>
        <taxon>Eresidae</taxon>
        <taxon>Stegodyphus</taxon>
    </lineage>
</organism>
<gene>
    <name evidence="1" type="ORF">X975_13554</name>
</gene>
<reference evidence="1 2" key="1">
    <citation type="submission" date="2013-11" db="EMBL/GenBank/DDBJ databases">
        <title>Genome sequencing of Stegodyphus mimosarum.</title>
        <authorList>
            <person name="Bechsgaard J."/>
        </authorList>
    </citation>
    <scope>NUCLEOTIDE SEQUENCE [LARGE SCALE GENOMIC DNA]</scope>
</reference>
<dbReference type="AlphaFoldDB" id="A0A087SZZ8"/>
<dbReference type="Proteomes" id="UP000054359">
    <property type="component" value="Unassembled WGS sequence"/>
</dbReference>
<evidence type="ECO:0000313" key="1">
    <source>
        <dbReference type="EMBL" id="KFM58437.1"/>
    </source>
</evidence>
<feature type="non-terminal residue" evidence="1">
    <location>
        <position position="38"/>
    </location>
</feature>